<dbReference type="AlphaFoldDB" id="A0A3M4ADT8"/>
<organism evidence="2 3">
    <name type="scientific">Pseudomonas syringae pv. persicae</name>
    <dbReference type="NCBI Taxonomy" id="237306"/>
    <lineage>
        <taxon>Bacteria</taxon>
        <taxon>Pseudomonadati</taxon>
        <taxon>Pseudomonadota</taxon>
        <taxon>Gammaproteobacteria</taxon>
        <taxon>Pseudomonadales</taxon>
        <taxon>Pseudomonadaceae</taxon>
        <taxon>Pseudomonas</taxon>
    </lineage>
</organism>
<reference evidence="2 3" key="1">
    <citation type="submission" date="2018-08" db="EMBL/GenBank/DDBJ databases">
        <title>Recombination of ecologically and evolutionarily significant loci maintains genetic cohesion in the Pseudomonas syringae species complex.</title>
        <authorList>
            <person name="Dillon M."/>
            <person name="Thakur S."/>
            <person name="Almeida R.N.D."/>
            <person name="Weir B.S."/>
            <person name="Guttman D.S."/>
        </authorList>
    </citation>
    <scope>NUCLEOTIDE SEQUENCE [LARGE SCALE GENOMIC DNA]</scope>
    <source>
        <strain evidence="2 3">ICMP 3706</strain>
    </source>
</reference>
<gene>
    <name evidence="2" type="ORF">ALQ30_100837</name>
</gene>
<accession>A0A3M4ADT8</accession>
<sequence length="108" mass="12448">MFTKPSWMKMMSASMNNLASACNVFPLIRDMRADTWEALNENMSGQEITVPISGSSNYIEWQSHAPVKWRDMKFLKFEKFSELDTARSDPSTVAFFKKNAIPVRLYSI</sequence>
<evidence type="ECO:0000256" key="1">
    <source>
        <dbReference type="SAM" id="SignalP"/>
    </source>
</evidence>
<dbReference type="PROSITE" id="PS51257">
    <property type="entry name" value="PROKAR_LIPOPROTEIN"/>
    <property type="match status" value="1"/>
</dbReference>
<name>A0A3M4ADT8_9PSED</name>
<keyword evidence="1" id="KW-0732">Signal</keyword>
<comment type="caution">
    <text evidence="2">The sequence shown here is derived from an EMBL/GenBank/DDBJ whole genome shotgun (WGS) entry which is preliminary data.</text>
</comment>
<evidence type="ECO:0000313" key="3">
    <source>
        <dbReference type="Proteomes" id="UP000281604"/>
    </source>
</evidence>
<proteinExistence type="predicted"/>
<dbReference type="Proteomes" id="UP000281604">
    <property type="component" value="Unassembled WGS sequence"/>
</dbReference>
<feature type="signal peptide" evidence="1">
    <location>
        <begin position="1"/>
        <end position="21"/>
    </location>
</feature>
<evidence type="ECO:0000313" key="2">
    <source>
        <dbReference type="EMBL" id="RMP05061.1"/>
    </source>
</evidence>
<protein>
    <submittedName>
        <fullName evidence="2">Putative insecticidal toxin complex</fullName>
    </submittedName>
</protein>
<feature type="chain" id="PRO_5018004389" evidence="1">
    <location>
        <begin position="22"/>
        <end position="108"/>
    </location>
</feature>
<dbReference type="EMBL" id="RBQE01000320">
    <property type="protein sequence ID" value="RMP05061.1"/>
    <property type="molecule type" value="Genomic_DNA"/>
</dbReference>